<sequence>MNTGILYDINTGKILQNMRLAKCLDIEADFTPPEGTAVLPGVLADDVDCWRVENGTLVETSPSPINLDIEKRAACYRVDRIAGAQRSYIISDGYGQEMTYLMKEAEARACLADPAPLAGAYPMLAAEIGITGADLTAVATAVAARADVCKTRIAAIEATRLTTKAVINAATDLTAIEAAIDAADWPPREI</sequence>
<dbReference type="Proteomes" id="UP000271227">
    <property type="component" value="Unassembled WGS sequence"/>
</dbReference>
<keyword evidence="2" id="KW-1185">Reference proteome</keyword>
<name>A0A3M0CSK0_9PROT</name>
<dbReference type="InParanoid" id="A0A3M0CSK0"/>
<comment type="caution">
    <text evidence="1">The sequence shown here is derived from an EMBL/GenBank/DDBJ whole genome shotgun (WGS) entry which is preliminary data.</text>
</comment>
<protein>
    <submittedName>
        <fullName evidence="1">Uncharacterized protein</fullName>
    </submittedName>
</protein>
<proteinExistence type="predicted"/>
<evidence type="ECO:0000313" key="1">
    <source>
        <dbReference type="EMBL" id="RMB11907.1"/>
    </source>
</evidence>
<organism evidence="1 2">
    <name type="scientific">Eilatimonas milleporae</name>
    <dbReference type="NCBI Taxonomy" id="911205"/>
    <lineage>
        <taxon>Bacteria</taxon>
        <taxon>Pseudomonadati</taxon>
        <taxon>Pseudomonadota</taxon>
        <taxon>Alphaproteobacteria</taxon>
        <taxon>Kordiimonadales</taxon>
        <taxon>Kordiimonadaceae</taxon>
        <taxon>Eilatimonas</taxon>
    </lineage>
</organism>
<evidence type="ECO:0000313" key="2">
    <source>
        <dbReference type="Proteomes" id="UP000271227"/>
    </source>
</evidence>
<dbReference type="RefSeq" id="WP_121937137.1">
    <property type="nucleotide sequence ID" value="NZ_REFR01000009.1"/>
</dbReference>
<dbReference type="EMBL" id="REFR01000009">
    <property type="protein sequence ID" value="RMB11907.1"/>
    <property type="molecule type" value="Genomic_DNA"/>
</dbReference>
<gene>
    <name evidence="1" type="ORF">BXY39_0394</name>
</gene>
<dbReference type="OrthoDB" id="7877312at2"/>
<dbReference type="AlphaFoldDB" id="A0A3M0CSK0"/>
<reference evidence="1 2" key="1">
    <citation type="submission" date="2018-10" db="EMBL/GenBank/DDBJ databases">
        <title>Genomic Encyclopedia of Archaeal and Bacterial Type Strains, Phase II (KMG-II): from individual species to whole genera.</title>
        <authorList>
            <person name="Goeker M."/>
        </authorList>
    </citation>
    <scope>NUCLEOTIDE SEQUENCE [LARGE SCALE GENOMIC DNA]</scope>
    <source>
        <strain evidence="1 2">DSM 25217</strain>
    </source>
</reference>
<accession>A0A3M0CSK0</accession>